<feature type="transmembrane region" description="Helical" evidence="5">
    <location>
        <begin position="228"/>
        <end position="245"/>
    </location>
</feature>
<feature type="transmembrane region" description="Helical" evidence="5">
    <location>
        <begin position="427"/>
        <end position="446"/>
    </location>
</feature>
<dbReference type="EMBL" id="QXDC01000003">
    <property type="protein sequence ID" value="RIA43533.1"/>
    <property type="molecule type" value="Genomic_DNA"/>
</dbReference>
<evidence type="ECO:0000256" key="2">
    <source>
        <dbReference type="ARBA" id="ARBA00022692"/>
    </source>
</evidence>
<evidence type="ECO:0000256" key="4">
    <source>
        <dbReference type="ARBA" id="ARBA00023136"/>
    </source>
</evidence>
<name>A0A397P5L4_9SPHN</name>
<keyword evidence="3 5" id="KW-1133">Transmembrane helix</keyword>
<feature type="domain" description="O-antigen ligase-related" evidence="6">
    <location>
        <begin position="234"/>
        <end position="379"/>
    </location>
</feature>
<dbReference type="PANTHER" id="PTHR37422:SF21">
    <property type="entry name" value="EXOQ-LIKE PROTEIN"/>
    <property type="match status" value="1"/>
</dbReference>
<feature type="transmembrane region" description="Helical" evidence="5">
    <location>
        <begin position="276"/>
        <end position="294"/>
    </location>
</feature>
<dbReference type="GO" id="GO:0016874">
    <property type="term" value="F:ligase activity"/>
    <property type="evidence" value="ECO:0007669"/>
    <property type="project" value="UniProtKB-KW"/>
</dbReference>
<keyword evidence="2 5" id="KW-0812">Transmembrane</keyword>
<evidence type="ECO:0000256" key="3">
    <source>
        <dbReference type="ARBA" id="ARBA00022989"/>
    </source>
</evidence>
<keyword evidence="4 5" id="KW-0472">Membrane</keyword>
<keyword evidence="8" id="KW-1185">Reference proteome</keyword>
<feature type="transmembrane region" description="Helical" evidence="5">
    <location>
        <begin position="152"/>
        <end position="172"/>
    </location>
</feature>
<evidence type="ECO:0000256" key="1">
    <source>
        <dbReference type="ARBA" id="ARBA00004141"/>
    </source>
</evidence>
<feature type="transmembrane region" description="Helical" evidence="5">
    <location>
        <begin position="251"/>
        <end position="269"/>
    </location>
</feature>
<feature type="transmembrane region" description="Helical" evidence="5">
    <location>
        <begin position="122"/>
        <end position="140"/>
    </location>
</feature>
<dbReference type="GO" id="GO:0016020">
    <property type="term" value="C:membrane"/>
    <property type="evidence" value="ECO:0007669"/>
    <property type="project" value="UniProtKB-SubCell"/>
</dbReference>
<dbReference type="OrthoDB" id="7628239at2"/>
<reference evidence="7 8" key="1">
    <citation type="submission" date="2018-08" db="EMBL/GenBank/DDBJ databases">
        <title>Genomic Encyclopedia of Type Strains, Phase IV (KMG-IV): sequencing the most valuable type-strain genomes for metagenomic binning, comparative biology and taxonomic classification.</title>
        <authorList>
            <person name="Goeker M."/>
        </authorList>
    </citation>
    <scope>NUCLEOTIDE SEQUENCE [LARGE SCALE GENOMIC DNA]</scope>
    <source>
        <strain evidence="7 8">DSM 25527</strain>
    </source>
</reference>
<evidence type="ECO:0000313" key="8">
    <source>
        <dbReference type="Proteomes" id="UP000266568"/>
    </source>
</evidence>
<dbReference type="Pfam" id="PF04932">
    <property type="entry name" value="Wzy_C"/>
    <property type="match status" value="1"/>
</dbReference>
<dbReference type="AlphaFoldDB" id="A0A397P5L4"/>
<feature type="transmembrane region" description="Helical" evidence="5">
    <location>
        <begin position="401"/>
        <end position="421"/>
    </location>
</feature>
<evidence type="ECO:0000256" key="5">
    <source>
        <dbReference type="SAM" id="Phobius"/>
    </source>
</evidence>
<dbReference type="InterPro" id="IPR051533">
    <property type="entry name" value="WaaL-like"/>
</dbReference>
<comment type="caution">
    <text evidence="7">The sequence shown here is derived from an EMBL/GenBank/DDBJ whole genome shotgun (WGS) entry which is preliminary data.</text>
</comment>
<feature type="transmembrane region" description="Helical" evidence="5">
    <location>
        <begin position="371"/>
        <end position="389"/>
    </location>
</feature>
<gene>
    <name evidence="7" type="ORF">DFR49_1755</name>
</gene>
<sequence length="459" mass="49407">MRTGHTSVSSRGLIAGFLLIVAILFGGGGSPAPVAELVVQVAALIAIVAWAWLGNRDRTSPPSATDWPLLVLAALFVAIPLLQLVPLPPAIWHQLPGRETERQALALVGAENAWMPLSVSPAKTLASLLSLVPPMAMLYFTTRLTVRERSGLLGLLAALALLSVVVGVIQLASGHGNWLRFYSATNYGVATGFQASRNAQADLLIVSSMAFAAWAVTNRRIVKSRQAWIAAIIVVFVLWLAVVVTGSRSGVVMIVIALATCLAIAVRQMRLPGRRIAIIAVGALSLLGVTGVVLHDNVRVERTLARFDDLKDVRPEIWADTWYAIGLHWPAGTGMGTFRPVFDSAERLEFVRPSFANRAHNDYLEYLLETGIAGALLFIVAVIFAIYRVSTAVRRDDDRNVRVQALFVVGSLLVFVLHSMVDYPMRSMSLGVVAGLLCGLLSRTVLGSDARAIRSARGV</sequence>
<feature type="transmembrane region" description="Helical" evidence="5">
    <location>
        <begin position="12"/>
        <end position="31"/>
    </location>
</feature>
<comment type="subcellular location">
    <subcellularLocation>
        <location evidence="1">Membrane</location>
        <topology evidence="1">Multi-pass membrane protein</topology>
    </subcellularLocation>
</comment>
<dbReference type="PANTHER" id="PTHR37422">
    <property type="entry name" value="TEICHURONIC ACID BIOSYNTHESIS PROTEIN TUAE"/>
    <property type="match status" value="1"/>
</dbReference>
<dbReference type="RefSeq" id="WP_119035377.1">
    <property type="nucleotide sequence ID" value="NZ_QXDC01000003.1"/>
</dbReference>
<feature type="transmembrane region" description="Helical" evidence="5">
    <location>
        <begin position="199"/>
        <end position="216"/>
    </location>
</feature>
<dbReference type="Proteomes" id="UP000266568">
    <property type="component" value="Unassembled WGS sequence"/>
</dbReference>
<dbReference type="InterPro" id="IPR007016">
    <property type="entry name" value="O-antigen_ligase-rel_domated"/>
</dbReference>
<keyword evidence="7" id="KW-0436">Ligase</keyword>
<proteinExistence type="predicted"/>
<organism evidence="7 8">
    <name type="scientific">Hephaestia caeni</name>
    <dbReference type="NCBI Taxonomy" id="645617"/>
    <lineage>
        <taxon>Bacteria</taxon>
        <taxon>Pseudomonadati</taxon>
        <taxon>Pseudomonadota</taxon>
        <taxon>Alphaproteobacteria</taxon>
        <taxon>Sphingomonadales</taxon>
        <taxon>Sphingomonadaceae</taxon>
        <taxon>Hephaestia</taxon>
    </lineage>
</organism>
<feature type="transmembrane region" description="Helical" evidence="5">
    <location>
        <begin position="67"/>
        <end position="85"/>
    </location>
</feature>
<feature type="transmembrane region" description="Helical" evidence="5">
    <location>
        <begin position="37"/>
        <end position="55"/>
    </location>
</feature>
<evidence type="ECO:0000313" key="7">
    <source>
        <dbReference type="EMBL" id="RIA43533.1"/>
    </source>
</evidence>
<protein>
    <submittedName>
        <fullName evidence="7">O-antigen ligase</fullName>
    </submittedName>
</protein>
<evidence type="ECO:0000259" key="6">
    <source>
        <dbReference type="Pfam" id="PF04932"/>
    </source>
</evidence>
<accession>A0A397P5L4</accession>